<accession>A0A2G9ZE38</accession>
<evidence type="ECO:0000256" key="5">
    <source>
        <dbReference type="ARBA" id="ARBA00023146"/>
    </source>
</evidence>
<protein>
    <submittedName>
        <fullName evidence="7">Methionine--tRNA ligase</fullName>
    </submittedName>
</protein>
<sequence length="69" mass="7791">KKIFAHGYLTVSGEKMSKSLGNVIDPDKLVEKYGADAVRYFLLREFSFGADGDFSLARLEERYRADLAN</sequence>
<dbReference type="AlphaFoldDB" id="A0A2G9ZE38"/>
<dbReference type="InterPro" id="IPR015413">
    <property type="entry name" value="Methionyl/Leucyl_tRNA_Synth"/>
</dbReference>
<dbReference type="GO" id="GO:0006431">
    <property type="term" value="P:methionyl-tRNA aminoacylation"/>
    <property type="evidence" value="ECO:0007669"/>
    <property type="project" value="TreeGrafter"/>
</dbReference>
<keyword evidence="4" id="KW-0648">Protein biosynthesis</keyword>
<gene>
    <name evidence="7" type="ORF">COX24_03545</name>
</gene>
<feature type="non-terminal residue" evidence="7">
    <location>
        <position position="1"/>
    </location>
</feature>
<dbReference type="EMBL" id="PCSB01000073">
    <property type="protein sequence ID" value="PIP31453.1"/>
    <property type="molecule type" value="Genomic_DNA"/>
</dbReference>
<dbReference type="GO" id="GO:0004825">
    <property type="term" value="F:methionine-tRNA ligase activity"/>
    <property type="evidence" value="ECO:0007669"/>
    <property type="project" value="InterPro"/>
</dbReference>
<evidence type="ECO:0000313" key="7">
    <source>
        <dbReference type="EMBL" id="PIP31453.1"/>
    </source>
</evidence>
<dbReference type="PANTHER" id="PTHR43326:SF1">
    <property type="entry name" value="METHIONINE--TRNA LIGASE, MITOCHONDRIAL"/>
    <property type="match status" value="1"/>
</dbReference>
<keyword evidence="1 7" id="KW-0436">Ligase</keyword>
<dbReference type="InterPro" id="IPR023457">
    <property type="entry name" value="Met-tRNA_synth_2"/>
</dbReference>
<dbReference type="Pfam" id="PF09334">
    <property type="entry name" value="tRNA-synt_1g"/>
    <property type="match status" value="1"/>
</dbReference>
<keyword evidence="5" id="KW-0030">Aminoacyl-tRNA synthetase</keyword>
<comment type="caution">
    <text evidence="7">The sequence shown here is derived from an EMBL/GenBank/DDBJ whole genome shotgun (WGS) entry which is preliminary data.</text>
</comment>
<dbReference type="Proteomes" id="UP000230447">
    <property type="component" value="Unassembled WGS sequence"/>
</dbReference>
<evidence type="ECO:0000256" key="3">
    <source>
        <dbReference type="ARBA" id="ARBA00022840"/>
    </source>
</evidence>
<dbReference type="InterPro" id="IPR014729">
    <property type="entry name" value="Rossmann-like_a/b/a_fold"/>
</dbReference>
<evidence type="ECO:0000313" key="8">
    <source>
        <dbReference type="Proteomes" id="UP000230447"/>
    </source>
</evidence>
<name>A0A2G9ZE38_9BACT</name>
<reference evidence="7 8" key="1">
    <citation type="submission" date="2017-09" db="EMBL/GenBank/DDBJ databases">
        <title>Depth-based differentiation of microbial function through sediment-hosted aquifers and enrichment of novel symbionts in the deep terrestrial subsurface.</title>
        <authorList>
            <person name="Probst A.J."/>
            <person name="Ladd B."/>
            <person name="Jarett J.K."/>
            <person name="Geller-Mcgrath D.E."/>
            <person name="Sieber C.M."/>
            <person name="Emerson J.B."/>
            <person name="Anantharaman K."/>
            <person name="Thomas B.C."/>
            <person name="Malmstrom R."/>
            <person name="Stieglmeier M."/>
            <person name="Klingl A."/>
            <person name="Woyke T."/>
            <person name="Ryan C.M."/>
            <person name="Banfield J.F."/>
        </authorList>
    </citation>
    <scope>NUCLEOTIDE SEQUENCE [LARGE SCALE GENOMIC DNA]</scope>
    <source>
        <strain evidence="7">CG23_combo_of_CG06-09_8_20_14_all_37_87_8</strain>
    </source>
</reference>
<dbReference type="Gene3D" id="3.40.50.620">
    <property type="entry name" value="HUPs"/>
    <property type="match status" value="1"/>
</dbReference>
<proteinExistence type="predicted"/>
<feature type="non-terminal residue" evidence="7">
    <location>
        <position position="69"/>
    </location>
</feature>
<evidence type="ECO:0000256" key="4">
    <source>
        <dbReference type="ARBA" id="ARBA00022917"/>
    </source>
</evidence>
<organism evidence="7 8">
    <name type="scientific">bacterium (Candidatus Gribaldobacteria) CG23_combo_of_CG06-09_8_20_14_all_37_87_8</name>
    <dbReference type="NCBI Taxonomy" id="2014278"/>
    <lineage>
        <taxon>Bacteria</taxon>
        <taxon>Candidatus Gribaldobacteria</taxon>
    </lineage>
</organism>
<dbReference type="GO" id="GO:0005524">
    <property type="term" value="F:ATP binding"/>
    <property type="evidence" value="ECO:0007669"/>
    <property type="project" value="UniProtKB-KW"/>
</dbReference>
<keyword evidence="2" id="KW-0547">Nucleotide-binding</keyword>
<evidence type="ECO:0000256" key="1">
    <source>
        <dbReference type="ARBA" id="ARBA00022598"/>
    </source>
</evidence>
<dbReference type="SUPFAM" id="SSF52374">
    <property type="entry name" value="Nucleotidylyl transferase"/>
    <property type="match status" value="1"/>
</dbReference>
<evidence type="ECO:0000259" key="6">
    <source>
        <dbReference type="Pfam" id="PF09334"/>
    </source>
</evidence>
<evidence type="ECO:0000256" key="2">
    <source>
        <dbReference type="ARBA" id="ARBA00022741"/>
    </source>
</evidence>
<feature type="domain" description="Methionyl/Leucyl tRNA synthetase" evidence="6">
    <location>
        <begin position="1"/>
        <end position="69"/>
    </location>
</feature>
<keyword evidence="3" id="KW-0067">ATP-binding</keyword>
<dbReference type="PANTHER" id="PTHR43326">
    <property type="entry name" value="METHIONYL-TRNA SYNTHETASE"/>
    <property type="match status" value="1"/>
</dbReference>